<gene>
    <name evidence="2" type="ORF">RM532_01670</name>
</gene>
<dbReference type="Gene3D" id="3.30.700.10">
    <property type="entry name" value="Glycoprotein, Type 4 Pilin"/>
    <property type="match status" value="1"/>
</dbReference>
<dbReference type="InterPro" id="IPR031982">
    <property type="entry name" value="PilE-like"/>
</dbReference>
<reference evidence="2 3" key="1">
    <citation type="submission" date="2023-09" db="EMBL/GenBank/DDBJ databases">
        <authorList>
            <person name="Rey-Velasco X."/>
        </authorList>
    </citation>
    <scope>NUCLEOTIDE SEQUENCE [LARGE SCALE GENOMIC DNA]</scope>
    <source>
        <strain evidence="2 3">W335</strain>
    </source>
</reference>
<evidence type="ECO:0000313" key="3">
    <source>
        <dbReference type="Proteomes" id="UP001251857"/>
    </source>
</evidence>
<evidence type="ECO:0000256" key="1">
    <source>
        <dbReference type="SAM" id="Phobius"/>
    </source>
</evidence>
<feature type="transmembrane region" description="Helical" evidence="1">
    <location>
        <begin position="12"/>
        <end position="32"/>
    </location>
</feature>
<keyword evidence="1" id="KW-0812">Transmembrane</keyword>
<keyword evidence="1" id="KW-1133">Transmembrane helix</keyword>
<evidence type="ECO:0000313" key="2">
    <source>
        <dbReference type="EMBL" id="MDT0633659.1"/>
    </source>
</evidence>
<keyword evidence="3" id="KW-1185">Reference proteome</keyword>
<proteinExistence type="predicted"/>
<dbReference type="Pfam" id="PF07963">
    <property type="entry name" value="N_methyl"/>
    <property type="match status" value="1"/>
</dbReference>
<dbReference type="SUPFAM" id="SSF54523">
    <property type="entry name" value="Pili subunits"/>
    <property type="match status" value="1"/>
</dbReference>
<dbReference type="Pfam" id="PF16732">
    <property type="entry name" value="ComP_DUS"/>
    <property type="match status" value="1"/>
</dbReference>
<dbReference type="EMBL" id="JAVRIB010000001">
    <property type="protein sequence ID" value="MDT0633659.1"/>
    <property type="molecule type" value="Genomic_DNA"/>
</dbReference>
<sequence>MRRRMPTGFTLIELLIVMTIVAILVTVAFPSYRAFVVRGHQAGAQEFLLDVLGRATQFRLDARAYPTDLGDAAGELDMAIPEGVSDYYTVTVTTNNAATPPSFVVTATPRAGTVQADAATLALSADGRKSPAEVWK</sequence>
<dbReference type="PROSITE" id="PS00409">
    <property type="entry name" value="PROKAR_NTER_METHYL"/>
    <property type="match status" value="1"/>
</dbReference>
<keyword evidence="1" id="KW-0472">Membrane</keyword>
<dbReference type="Proteomes" id="UP001251857">
    <property type="component" value="Unassembled WGS sequence"/>
</dbReference>
<dbReference type="NCBIfam" id="TIGR02532">
    <property type="entry name" value="IV_pilin_GFxxxE"/>
    <property type="match status" value="1"/>
</dbReference>
<dbReference type="InterPro" id="IPR012902">
    <property type="entry name" value="N_methyl_site"/>
</dbReference>
<accession>A0ABU3BWJ1</accession>
<comment type="caution">
    <text evidence="2">The sequence shown here is derived from an EMBL/GenBank/DDBJ whole genome shotgun (WGS) entry which is preliminary data.</text>
</comment>
<name>A0ABU3BWJ1_9GAMM</name>
<dbReference type="InterPro" id="IPR045584">
    <property type="entry name" value="Pilin-like"/>
</dbReference>
<organism evidence="2 3">
    <name type="scientific">Spectribacter hydrogenoxidans</name>
    <dbReference type="NCBI Taxonomy" id="3075608"/>
    <lineage>
        <taxon>Bacteria</taxon>
        <taxon>Pseudomonadati</taxon>
        <taxon>Pseudomonadota</taxon>
        <taxon>Gammaproteobacteria</taxon>
        <taxon>Salinisphaerales</taxon>
        <taxon>Salinisphaeraceae</taxon>
        <taxon>Spectribacter</taxon>
    </lineage>
</organism>
<dbReference type="RefSeq" id="WP_311651372.1">
    <property type="nucleotide sequence ID" value="NZ_JAVRIB010000001.1"/>
</dbReference>
<protein>
    <submittedName>
        <fullName evidence="2">Type IV pilin protein</fullName>
    </submittedName>
</protein>